<evidence type="ECO:0000256" key="4">
    <source>
        <dbReference type="HAMAP-Rule" id="MF_01934"/>
    </source>
</evidence>
<keyword evidence="3 4" id="KW-0456">Lyase</keyword>
<evidence type="ECO:0000256" key="3">
    <source>
        <dbReference type="ARBA" id="ARBA00023239"/>
    </source>
</evidence>
<dbReference type="KEGG" id="dbc:MFMK1_001366"/>
<dbReference type="PANTHER" id="PTHR43113:SF1">
    <property type="entry name" value="1,4-DIHYDROXY-2-NAPHTHOYL-COA SYNTHASE, PEROXISOMAL"/>
    <property type="match status" value="1"/>
</dbReference>
<feature type="site" description="Important for catalysis" evidence="4">
    <location>
        <position position="247"/>
    </location>
</feature>
<dbReference type="GO" id="GO:0009234">
    <property type="term" value="P:menaquinone biosynthetic process"/>
    <property type="evidence" value="ECO:0007669"/>
    <property type="project" value="UniProtKB-UniRule"/>
</dbReference>
<feature type="binding site" description="in other chain" evidence="4">
    <location>
        <begin position="64"/>
        <end position="68"/>
    </location>
    <ligand>
        <name>substrate</name>
        <note>ligand shared between two neighboring subunits</note>
    </ligand>
</feature>
<dbReference type="InterPro" id="IPR014748">
    <property type="entry name" value="Enoyl-CoA_hydra_C"/>
</dbReference>
<dbReference type="EC" id="4.1.3.36" evidence="4"/>
<organism evidence="5 6">
    <name type="scientific">Metallumcola ferriviriculae</name>
    <dbReference type="NCBI Taxonomy" id="3039180"/>
    <lineage>
        <taxon>Bacteria</taxon>
        <taxon>Bacillati</taxon>
        <taxon>Bacillota</taxon>
        <taxon>Clostridia</taxon>
        <taxon>Neomoorellales</taxon>
        <taxon>Desulfitibacteraceae</taxon>
        <taxon>Metallumcola</taxon>
    </lineage>
</organism>
<accession>A0AAU0UMV9</accession>
<dbReference type="CDD" id="cd06558">
    <property type="entry name" value="crotonase-like"/>
    <property type="match status" value="1"/>
</dbReference>
<keyword evidence="2 4" id="KW-0474">Menaquinone biosynthesis</keyword>
<dbReference type="GO" id="GO:0008935">
    <property type="term" value="F:1,4-dihydroxy-2-naphthoyl-CoA synthase activity"/>
    <property type="evidence" value="ECO:0007669"/>
    <property type="project" value="UniProtKB-UniRule"/>
</dbReference>
<comment type="caution">
    <text evidence="4">Lacks conserved residue(s) required for the propagation of feature annotation.</text>
</comment>
<dbReference type="HAMAP" id="MF_01934">
    <property type="entry name" value="MenB"/>
    <property type="match status" value="1"/>
</dbReference>
<feature type="binding site" description="in other chain" evidence="4">
    <location>
        <position position="76"/>
    </location>
    <ligand>
        <name>substrate</name>
        <note>ligand shared between two neighboring subunits</note>
    </ligand>
</feature>
<dbReference type="Gene3D" id="1.10.12.10">
    <property type="entry name" value="Lyase 2-enoyl-coa Hydratase, Chain A, domain 2"/>
    <property type="match status" value="1"/>
</dbReference>
<feature type="site" description="Important for catalysis" evidence="4">
    <location>
        <position position="76"/>
    </location>
</feature>
<dbReference type="RefSeq" id="WP_366924393.1">
    <property type="nucleotide sequence ID" value="NZ_CP121694.1"/>
</dbReference>
<comment type="pathway">
    <text evidence="4">Quinol/quinone metabolism; menaquinone biosynthesis.</text>
</comment>
<proteinExistence type="inferred from homology"/>
<comment type="function">
    <text evidence="4">Converts o-succinylbenzoyl-CoA (OSB-CoA) to 1,4-dihydroxy-2-naphthoyl-CoA (DHNA-CoA).</text>
</comment>
<protein>
    <recommendedName>
        <fullName evidence="4">1,4-dihydroxy-2-naphthoyl-CoA synthase</fullName>
        <shortName evidence="4">DHNA-CoA synthase</shortName>
        <ecNumber evidence="4">4.1.3.36</ecNumber>
    </recommendedName>
</protein>
<evidence type="ECO:0000256" key="1">
    <source>
        <dbReference type="ARBA" id="ARBA00000177"/>
    </source>
</evidence>
<name>A0AAU0UMV9_9FIRM</name>
<dbReference type="Gene3D" id="3.90.226.10">
    <property type="entry name" value="2-enoyl-CoA Hydratase, Chain A, domain 1"/>
    <property type="match status" value="1"/>
</dbReference>
<sequence>MEFQDIIYEKYDGRAKIIINRVQKLNAFSNLTLQEMIKALTDAWVDKNVGVIIITGAGDRAFSVGGDQSIRAKGGYESEETDSLDFPLDNLPLPNNHALVLQLIRTIPKPVIASVNGYAIGGGHVLHVVCDMSIAASTAKFGQAGPRVGSFDAGYGSAYLARVVGEKKAREIWYLCEQYSAEDALQMGLVNRVVPPDKLNEVVEEICASLLEKSPTALAALKASFNAETESIWGIHNMAGIALNLYYDTEEALEGKNAFMEKRKPDFAKYRK</sequence>
<keyword evidence="6" id="KW-1185">Reference proteome</keyword>
<feature type="binding site" description="in other chain" evidence="4">
    <location>
        <position position="150"/>
    </location>
    <ligand>
        <name>substrate</name>
        <note>ligand shared between two neighboring subunits</note>
    </ligand>
</feature>
<dbReference type="Pfam" id="PF00378">
    <property type="entry name" value="ECH_1"/>
    <property type="match status" value="1"/>
</dbReference>
<dbReference type="AlphaFoldDB" id="A0AAU0UMV9"/>
<dbReference type="GO" id="GO:0005829">
    <property type="term" value="C:cytosol"/>
    <property type="evidence" value="ECO:0007669"/>
    <property type="project" value="TreeGrafter"/>
</dbReference>
<feature type="binding site" evidence="4">
    <location>
        <position position="247"/>
    </location>
    <ligand>
        <name>substrate</name>
        <note>ligand shared between two neighboring subunits</note>
    </ligand>
</feature>
<comment type="catalytic activity">
    <reaction evidence="1 4">
        <text>2-succinylbenzoyl-CoA + H(+) = 1,4-dihydroxy-2-naphthoyl-CoA + H2O</text>
        <dbReference type="Rhea" id="RHEA:26562"/>
        <dbReference type="ChEBI" id="CHEBI:15377"/>
        <dbReference type="ChEBI" id="CHEBI:15378"/>
        <dbReference type="ChEBI" id="CHEBI:57364"/>
        <dbReference type="ChEBI" id="CHEBI:58897"/>
        <dbReference type="EC" id="4.1.3.36"/>
    </reaction>
</comment>
<comment type="similarity">
    <text evidence="4">Belongs to the enoyl-CoA hydratase/isomerase family. MenB subfamily.</text>
</comment>
<dbReference type="PANTHER" id="PTHR43113">
    <property type="entry name" value="NUCLEOSIDE-DIPHOSPHATE-SUGAR EPIMERASE"/>
    <property type="match status" value="1"/>
</dbReference>
<gene>
    <name evidence="4" type="primary">menB</name>
    <name evidence="5" type="ORF">MFMK1_001366</name>
</gene>
<evidence type="ECO:0000313" key="5">
    <source>
        <dbReference type="EMBL" id="WRO21556.1"/>
    </source>
</evidence>
<dbReference type="PROSITE" id="PS00166">
    <property type="entry name" value="ENOYL_COA_HYDRATASE"/>
    <property type="match status" value="1"/>
</dbReference>
<dbReference type="InterPro" id="IPR029045">
    <property type="entry name" value="ClpP/crotonase-like_dom_sf"/>
</dbReference>
<feature type="binding site" evidence="4">
    <location>
        <position position="262"/>
    </location>
    <ligand>
        <name>substrate</name>
        <note>ligand shared between two neighboring subunits</note>
    </ligand>
</feature>
<evidence type="ECO:0000313" key="6">
    <source>
        <dbReference type="Proteomes" id="UP001329915"/>
    </source>
</evidence>
<dbReference type="Proteomes" id="UP001329915">
    <property type="component" value="Chromosome"/>
</dbReference>
<dbReference type="InterPro" id="IPR010198">
    <property type="entry name" value="DHNA-CoA_synthase_MenB"/>
</dbReference>
<reference evidence="5 6" key="1">
    <citation type="submission" date="2023-04" db="EMBL/GenBank/DDBJ databases">
        <authorList>
            <person name="Hsu D."/>
        </authorList>
    </citation>
    <scope>NUCLEOTIDE SEQUENCE [LARGE SCALE GENOMIC DNA]</scope>
    <source>
        <strain evidence="5 6">MK1</strain>
    </source>
</reference>
<dbReference type="EMBL" id="CP121694">
    <property type="protein sequence ID" value="WRO21556.1"/>
    <property type="molecule type" value="Genomic_DNA"/>
</dbReference>
<dbReference type="InterPro" id="IPR001753">
    <property type="entry name" value="Enoyl-CoA_hydra/iso"/>
</dbReference>
<comment type="pathway">
    <text evidence="4">Quinol/quinone metabolism; 1,4-dihydroxy-2-naphthoate biosynthesis; 1,4-dihydroxy-2-naphthoate from chorismate: step 6/7.</text>
</comment>
<dbReference type="InterPro" id="IPR018376">
    <property type="entry name" value="Enoyl-CoA_hyd/isom_CS"/>
</dbReference>
<feature type="binding site" description="in other chain" evidence="4">
    <location>
        <begin position="118"/>
        <end position="122"/>
    </location>
    <ligand>
        <name>substrate</name>
        <note>ligand shared between two neighboring subunits</note>
    </ligand>
</feature>
<dbReference type="SUPFAM" id="SSF52096">
    <property type="entry name" value="ClpP/crotonase"/>
    <property type="match status" value="1"/>
</dbReference>
<evidence type="ECO:0000256" key="2">
    <source>
        <dbReference type="ARBA" id="ARBA00022428"/>
    </source>
</evidence>